<sequence>MAFIGLGQADHQRQPRLPPLCIRERASWVGIRSQLNGSSSFDLFDLDDEDVGEWAEGVVGDEEEDNKVKKGKKVNQVRDPVLAIASPVQISVGAKLVQPSPNLVLAFPSLAMEVQSNAPSSKGASKRKGKKHVTNVDTSKDHKTCLAFGNAVMLPQDMVAELRPSIFQEGWLACLKELGTPSDHLAWNAVNPLIEPLDLPIVYSPLILSGFNEEEYMNQPVDDEGVAAIEEVGKTQGNELIGSKGKDAEGADGEGIGKGDPSTKLEE</sequence>
<reference evidence="3" key="1">
    <citation type="submission" date="2019-07" db="EMBL/GenBank/DDBJ databases">
        <title>De Novo Assembly of kiwifruit Actinidia rufa.</title>
        <authorList>
            <person name="Sugita-Konishi S."/>
            <person name="Sato K."/>
            <person name="Mori E."/>
            <person name="Abe Y."/>
            <person name="Kisaki G."/>
            <person name="Hamano K."/>
            <person name="Suezawa K."/>
            <person name="Otani M."/>
            <person name="Fukuda T."/>
            <person name="Manabe T."/>
            <person name="Gomi K."/>
            <person name="Tabuchi M."/>
            <person name="Akimitsu K."/>
            <person name="Kataoka I."/>
        </authorList>
    </citation>
    <scope>NUCLEOTIDE SEQUENCE [LARGE SCALE GENOMIC DNA]</scope>
    <source>
        <strain evidence="3">cv. Fuchu</strain>
    </source>
</reference>
<feature type="compositionally biased region" description="Basic and acidic residues" evidence="1">
    <location>
        <begin position="244"/>
        <end position="267"/>
    </location>
</feature>
<accession>A0A7J0DMC4</accession>
<keyword evidence="3" id="KW-1185">Reference proteome</keyword>
<evidence type="ECO:0000256" key="1">
    <source>
        <dbReference type="SAM" id="MobiDB-lite"/>
    </source>
</evidence>
<evidence type="ECO:0000313" key="2">
    <source>
        <dbReference type="EMBL" id="GFS37313.1"/>
    </source>
</evidence>
<comment type="caution">
    <text evidence="2">The sequence shown here is derived from an EMBL/GenBank/DDBJ whole genome shotgun (WGS) entry which is preliminary data.</text>
</comment>
<protein>
    <submittedName>
        <fullName evidence="2">Uncharacterized protein</fullName>
    </submittedName>
</protein>
<proteinExistence type="predicted"/>
<dbReference type="Proteomes" id="UP000585474">
    <property type="component" value="Unassembled WGS sequence"/>
</dbReference>
<dbReference type="EMBL" id="BJWL01000277">
    <property type="protein sequence ID" value="GFS37313.1"/>
    <property type="molecule type" value="Genomic_DNA"/>
</dbReference>
<organism evidence="2 3">
    <name type="scientific">Actinidia rufa</name>
    <dbReference type="NCBI Taxonomy" id="165716"/>
    <lineage>
        <taxon>Eukaryota</taxon>
        <taxon>Viridiplantae</taxon>
        <taxon>Streptophyta</taxon>
        <taxon>Embryophyta</taxon>
        <taxon>Tracheophyta</taxon>
        <taxon>Spermatophyta</taxon>
        <taxon>Magnoliopsida</taxon>
        <taxon>eudicotyledons</taxon>
        <taxon>Gunneridae</taxon>
        <taxon>Pentapetalae</taxon>
        <taxon>asterids</taxon>
        <taxon>Ericales</taxon>
        <taxon>Actinidiaceae</taxon>
        <taxon>Actinidia</taxon>
    </lineage>
</organism>
<gene>
    <name evidence="2" type="ORF">Acr_00g0051320</name>
</gene>
<evidence type="ECO:0000313" key="3">
    <source>
        <dbReference type="Proteomes" id="UP000585474"/>
    </source>
</evidence>
<feature type="region of interest" description="Disordered" evidence="1">
    <location>
        <begin position="233"/>
        <end position="267"/>
    </location>
</feature>
<name>A0A7J0DMC4_9ERIC</name>
<dbReference type="AlphaFoldDB" id="A0A7J0DMC4"/>